<dbReference type="GO" id="GO:0016226">
    <property type="term" value="P:iron-sulfur cluster assembly"/>
    <property type="evidence" value="ECO:0007669"/>
    <property type="project" value="InterPro"/>
</dbReference>
<name>A0A9Q3W597_9GAMM</name>
<comment type="caution">
    <text evidence="2">The sequence shown here is derived from an EMBL/GenBank/DDBJ whole genome shotgun (WGS) entry which is preliminary data.</text>
</comment>
<dbReference type="AlphaFoldDB" id="A0A9Q3W597"/>
<evidence type="ECO:0000313" key="3">
    <source>
        <dbReference type="Proteomes" id="UP001107961"/>
    </source>
</evidence>
<dbReference type="EMBL" id="JAJVKT010000010">
    <property type="protein sequence ID" value="MCE7508911.1"/>
    <property type="molecule type" value="Genomic_DNA"/>
</dbReference>
<dbReference type="PANTHER" id="PTHR43575">
    <property type="entry name" value="PROTEIN ABCI7, CHLOROPLASTIC"/>
    <property type="match status" value="1"/>
</dbReference>
<gene>
    <name evidence="2" type="primary">sufD</name>
    <name evidence="2" type="ORF">LZG35_09705</name>
</gene>
<dbReference type="RefSeq" id="WP_063141937.1">
    <property type="nucleotide sequence ID" value="NZ_CBDDTQ010000001.1"/>
</dbReference>
<dbReference type="PANTHER" id="PTHR43575:SF1">
    <property type="entry name" value="PROTEIN ABCI7, CHLOROPLASTIC"/>
    <property type="match status" value="1"/>
</dbReference>
<dbReference type="NCBIfam" id="TIGR01981">
    <property type="entry name" value="sufD"/>
    <property type="match status" value="1"/>
</dbReference>
<evidence type="ECO:0000313" key="2">
    <source>
        <dbReference type="EMBL" id="MCE7508911.1"/>
    </source>
</evidence>
<evidence type="ECO:0000259" key="1">
    <source>
        <dbReference type="Pfam" id="PF01458"/>
    </source>
</evidence>
<protein>
    <submittedName>
        <fullName evidence="2">Fe-S cluster assembly protein SufD</fullName>
    </submittedName>
</protein>
<dbReference type="SUPFAM" id="SSF101960">
    <property type="entry name" value="Stabilizer of iron transporter SufD"/>
    <property type="match status" value="1"/>
</dbReference>
<sequence>MSLPSKQQGLELKTLAVENARRSEAGDALTPLRGDSLNALEAAVFPDRKTEQWKYTSLHPLTDGHLRTAADGALPEPLPNLAAHRLVMSNGRLQEGLSQLPEGVTLHRRAGQRDELLTPFALYNGAALTDAITLEVAANTEVSAPLHLLLHAASDTPAHCQTRVEVLLNPGSKLTLIEHYIGQGPVLNNAVTVIEARDNASLTHYRLQSEREDTLHISTLLFRQTGVSRIDSYQLMGGNRLRRNDVRALLEKSGAELNMQGVFVARGQSHIDNQLCVEHRVPHCTSNQVFKGLAGEKGKAILNGRIHIHEGAMGTLAELSNKNLLLSPGAEIYTKPELEIYNDDVKCAHGATVGQLDAAQQFYLQSRGIALAEAKRMLSLGFVNELILALPDESVARWVQPWLAGELSQYPGANEEAA</sequence>
<reference evidence="2" key="1">
    <citation type="submission" date="2022-01" db="EMBL/GenBank/DDBJ databases">
        <authorList>
            <person name="Karlyshev A.V."/>
            <person name="Jaspars M."/>
        </authorList>
    </citation>
    <scope>NUCLEOTIDE SEQUENCE</scope>
    <source>
        <strain evidence="2">AGSA3-2</strain>
    </source>
</reference>
<accession>A0A9Q3W597</accession>
<dbReference type="InterPro" id="IPR037284">
    <property type="entry name" value="SUF_FeS_clus_asmbl_SufBD_sf"/>
</dbReference>
<dbReference type="InterPro" id="IPR000825">
    <property type="entry name" value="SUF_FeS_clus_asmbl_SufBD_core"/>
</dbReference>
<dbReference type="Pfam" id="PF01458">
    <property type="entry name" value="SUFBD_core"/>
    <property type="match status" value="1"/>
</dbReference>
<dbReference type="Proteomes" id="UP001107961">
    <property type="component" value="Unassembled WGS sequence"/>
</dbReference>
<keyword evidence="3" id="KW-1185">Reference proteome</keyword>
<dbReference type="KEGG" id="axe:P40_05675"/>
<organism evidence="2 3">
    <name type="scientific">Alloalcanivorax xenomutans</name>
    <dbReference type="NCBI Taxonomy" id="1094342"/>
    <lineage>
        <taxon>Bacteria</taxon>
        <taxon>Pseudomonadati</taxon>
        <taxon>Pseudomonadota</taxon>
        <taxon>Gammaproteobacteria</taxon>
        <taxon>Oceanospirillales</taxon>
        <taxon>Alcanivoracaceae</taxon>
        <taxon>Alloalcanivorax</taxon>
    </lineage>
</organism>
<dbReference type="InterPro" id="IPR055346">
    <property type="entry name" value="Fe-S_cluster_assembly_SufBD"/>
</dbReference>
<dbReference type="InterPro" id="IPR011542">
    <property type="entry name" value="SUF_FeS_clus_asmbl_SufD"/>
</dbReference>
<proteinExistence type="predicted"/>
<feature type="domain" description="SUF system FeS cluster assembly SufBD core" evidence="1">
    <location>
        <begin position="158"/>
        <end position="382"/>
    </location>
</feature>